<accession>A0ABR3VPR0</accession>
<dbReference type="Proteomes" id="UP001586593">
    <property type="component" value="Unassembled WGS sequence"/>
</dbReference>
<gene>
    <name evidence="2" type="ORF">VTK73DRAFT_2793</name>
</gene>
<evidence type="ECO:0000256" key="1">
    <source>
        <dbReference type="SAM" id="MobiDB-lite"/>
    </source>
</evidence>
<comment type="caution">
    <text evidence="2">The sequence shown here is derived from an EMBL/GenBank/DDBJ whole genome shotgun (WGS) entry which is preliminary data.</text>
</comment>
<dbReference type="EMBL" id="JAZHXJ010001807">
    <property type="protein sequence ID" value="KAL1843658.1"/>
    <property type="molecule type" value="Genomic_DNA"/>
</dbReference>
<keyword evidence="3" id="KW-1185">Reference proteome</keyword>
<evidence type="ECO:0000313" key="3">
    <source>
        <dbReference type="Proteomes" id="UP001586593"/>
    </source>
</evidence>
<proteinExistence type="predicted"/>
<feature type="region of interest" description="Disordered" evidence="1">
    <location>
        <begin position="1"/>
        <end position="85"/>
    </location>
</feature>
<evidence type="ECO:0000313" key="2">
    <source>
        <dbReference type="EMBL" id="KAL1843658.1"/>
    </source>
</evidence>
<organism evidence="2 3">
    <name type="scientific">Phialemonium thermophilum</name>
    <dbReference type="NCBI Taxonomy" id="223376"/>
    <lineage>
        <taxon>Eukaryota</taxon>
        <taxon>Fungi</taxon>
        <taxon>Dikarya</taxon>
        <taxon>Ascomycota</taxon>
        <taxon>Pezizomycotina</taxon>
        <taxon>Sordariomycetes</taxon>
        <taxon>Sordariomycetidae</taxon>
        <taxon>Cephalothecales</taxon>
        <taxon>Cephalothecaceae</taxon>
        <taxon>Phialemonium</taxon>
    </lineage>
</organism>
<reference evidence="2 3" key="1">
    <citation type="journal article" date="2024" name="Commun. Biol.">
        <title>Comparative genomic analysis of thermophilic fungi reveals convergent evolutionary adaptations and gene losses.</title>
        <authorList>
            <person name="Steindorff A.S."/>
            <person name="Aguilar-Pontes M.V."/>
            <person name="Robinson A.J."/>
            <person name="Andreopoulos B."/>
            <person name="LaButti K."/>
            <person name="Kuo A."/>
            <person name="Mondo S."/>
            <person name="Riley R."/>
            <person name="Otillar R."/>
            <person name="Haridas S."/>
            <person name="Lipzen A."/>
            <person name="Grimwood J."/>
            <person name="Schmutz J."/>
            <person name="Clum A."/>
            <person name="Reid I.D."/>
            <person name="Moisan M.C."/>
            <person name="Butler G."/>
            <person name="Nguyen T.T.M."/>
            <person name="Dewar K."/>
            <person name="Conant G."/>
            <person name="Drula E."/>
            <person name="Henrissat B."/>
            <person name="Hansel C."/>
            <person name="Singer S."/>
            <person name="Hutchinson M.I."/>
            <person name="de Vries R.P."/>
            <person name="Natvig D.O."/>
            <person name="Powell A.J."/>
            <person name="Tsang A."/>
            <person name="Grigoriev I.V."/>
        </authorList>
    </citation>
    <scope>NUCLEOTIDE SEQUENCE [LARGE SCALE GENOMIC DNA]</scope>
    <source>
        <strain evidence="2 3">ATCC 24622</strain>
    </source>
</reference>
<sequence>MTSGPLPAALDAHASASTRFPEPSLCRASSTPQREAMRRRDAGSAARTHGIPSTGPKRTAATVSPGRRSRRRMASMSLPSEAASTQVTGSPRLRRCFCTYEARTSADWALCAPSSSAFCCRGQPAMPPISIVWRRPGQVTSWSARIRCASERASFGRASSYARWAQARFWSWWGS</sequence>
<name>A0ABR3VPR0_9PEZI</name>
<protein>
    <submittedName>
        <fullName evidence="2">Uncharacterized protein</fullName>
    </submittedName>
</protein>